<dbReference type="InterPro" id="IPR003425">
    <property type="entry name" value="CCB3/YggT"/>
</dbReference>
<comment type="caution">
    <text evidence="3">The sequence shown here is derived from an EMBL/GenBank/DDBJ whole genome shotgun (WGS) entry which is preliminary data.</text>
</comment>
<gene>
    <name evidence="3" type="ORF">CLV44_110120</name>
</gene>
<dbReference type="PANTHER" id="PTHR33219">
    <property type="entry name" value="YLMG HOMOLOG PROTEIN 2, CHLOROPLASTIC"/>
    <property type="match status" value="1"/>
</dbReference>
<feature type="transmembrane region" description="Helical" evidence="2">
    <location>
        <begin position="6"/>
        <end position="27"/>
    </location>
</feature>
<dbReference type="Pfam" id="PF02325">
    <property type="entry name" value="CCB3_YggT"/>
    <property type="match status" value="2"/>
</dbReference>
<reference evidence="3 4" key="1">
    <citation type="submission" date="2018-03" db="EMBL/GenBank/DDBJ databases">
        <title>Genomic Encyclopedia of Archaeal and Bacterial Type Strains, Phase II (KMG-II): from individual species to whole genera.</title>
        <authorList>
            <person name="Goeker M."/>
        </authorList>
    </citation>
    <scope>NUCLEOTIDE SEQUENCE [LARGE SCALE GENOMIC DNA]</scope>
    <source>
        <strain evidence="3 4">DSM 17586</strain>
    </source>
</reference>
<keyword evidence="2" id="KW-0472">Membrane</keyword>
<feature type="transmembrane region" description="Helical" evidence="2">
    <location>
        <begin position="101"/>
        <end position="131"/>
    </location>
</feature>
<keyword evidence="2" id="KW-0812">Transmembrane</keyword>
<dbReference type="EMBL" id="PYGI01000010">
    <property type="protein sequence ID" value="PSL13939.1"/>
    <property type="molecule type" value="Genomic_DNA"/>
</dbReference>
<sequence>MGQDPITLIISLVGGIFSFLLVMRFALQLSQTDYYNPIAQSVVRLTQPVVSPLQRVLRPKGRFDIATLIVAIAVKAVAILLLVQFSPLFAANADSINPLHLMIFALTGTLDTLLTIYFWASLGAVIISWVAPDSYHPAPQLLLQLTEPLFALVRKVIPPIGGLDLSPILIFLLIQIVQGYLKAFVII</sequence>
<proteinExistence type="inferred from homology"/>
<feature type="transmembrane region" description="Helical" evidence="2">
    <location>
        <begin position="65"/>
        <end position="89"/>
    </location>
</feature>
<name>A0A2P8EWT6_9GAMM</name>
<accession>A0A2P8EWT6</accession>
<dbReference type="OrthoDB" id="9806665at2"/>
<dbReference type="Proteomes" id="UP000242133">
    <property type="component" value="Unassembled WGS sequence"/>
</dbReference>
<evidence type="ECO:0000256" key="1">
    <source>
        <dbReference type="ARBA" id="ARBA00010894"/>
    </source>
</evidence>
<organism evidence="3 4">
    <name type="scientific">Marinobacterium halophilum</name>
    <dbReference type="NCBI Taxonomy" id="267374"/>
    <lineage>
        <taxon>Bacteria</taxon>
        <taxon>Pseudomonadati</taxon>
        <taxon>Pseudomonadota</taxon>
        <taxon>Gammaproteobacteria</taxon>
        <taxon>Oceanospirillales</taxon>
        <taxon>Oceanospirillaceae</taxon>
        <taxon>Marinobacterium</taxon>
    </lineage>
</organism>
<keyword evidence="4" id="KW-1185">Reference proteome</keyword>
<comment type="similarity">
    <text evidence="1">Belongs to the YggT family.</text>
</comment>
<evidence type="ECO:0000313" key="3">
    <source>
        <dbReference type="EMBL" id="PSL13939.1"/>
    </source>
</evidence>
<dbReference type="PANTHER" id="PTHR33219:SF14">
    <property type="entry name" value="PROTEIN COFACTOR ASSEMBLY OF COMPLEX C SUBUNIT B CCB3, CHLOROPLASTIC-RELATED"/>
    <property type="match status" value="1"/>
</dbReference>
<dbReference type="RefSeq" id="WP_106591716.1">
    <property type="nucleotide sequence ID" value="NZ_PYGI01000010.1"/>
</dbReference>
<dbReference type="GO" id="GO:0016020">
    <property type="term" value="C:membrane"/>
    <property type="evidence" value="ECO:0007669"/>
    <property type="project" value="InterPro"/>
</dbReference>
<dbReference type="AlphaFoldDB" id="A0A2P8EWT6"/>
<evidence type="ECO:0000256" key="2">
    <source>
        <dbReference type="SAM" id="Phobius"/>
    </source>
</evidence>
<evidence type="ECO:0000313" key="4">
    <source>
        <dbReference type="Proteomes" id="UP000242133"/>
    </source>
</evidence>
<keyword evidence="2" id="KW-1133">Transmembrane helix</keyword>
<protein>
    <submittedName>
        <fullName evidence="3">YggT family protein</fullName>
    </submittedName>
</protein>